<evidence type="ECO:0000313" key="4">
    <source>
        <dbReference type="Proteomes" id="UP001470230"/>
    </source>
</evidence>
<feature type="coiled-coil region" evidence="2">
    <location>
        <begin position="813"/>
        <end position="840"/>
    </location>
</feature>
<dbReference type="EMBL" id="JAPFFF010000005">
    <property type="protein sequence ID" value="KAK8888768.1"/>
    <property type="molecule type" value="Genomic_DNA"/>
</dbReference>
<evidence type="ECO:0000313" key="3">
    <source>
        <dbReference type="EMBL" id="KAK8888768.1"/>
    </source>
</evidence>
<feature type="coiled-coil region" evidence="2">
    <location>
        <begin position="557"/>
        <end position="616"/>
    </location>
</feature>
<feature type="coiled-coil region" evidence="2">
    <location>
        <begin position="169"/>
        <end position="286"/>
    </location>
</feature>
<keyword evidence="1 2" id="KW-0175">Coiled coil</keyword>
<evidence type="ECO:0000256" key="2">
    <source>
        <dbReference type="SAM" id="Coils"/>
    </source>
</evidence>
<name>A0ABR2KD50_9EUKA</name>
<sequence>MTEVDPHWRFNTSKKISLLTKVVFRLHSNSMDHRDSAVELKERYEDEITEILEEGKNWLENAQKQTESFHPTIESVVHNEFEMKFDQTRQQFETAKKKILSQTENLIKNATLQLEAIRSQIDSIKQKAEDDQKEFTEIINTINQLCEKSASVMEGNRSKAIARLVAEANAKYEATLQITQKKEQEMREKYENEIEELKKTLESSKISAEDTLTQNLKKFEESIEQLTKDNLELSQLVKQFSEKSEEHKTDVQKVFKIAESFRDKILENQQKDLINFQAQLQKLKTDHEADVKQIKDIIKSEESLFNQAYQQKVSEYNKYDQIFQQKASEYEELAKKATAEAELKNQQLVKEHNETLEKFEKAKIQFIEKEHEKSHLINQKILDIQKEHQKKVSAIRDQIENQLNEYLQSSEKVRNDHQAEILKMKEDSKEKITKRQKNLFEINKDSTSEIQSIFGQMSKLQNSLELSKYEFQRDMQSLDDSKNREMTIIQREHEAKMSYFDHTFDHEVKEIDDKHNSLFEKEKKQYSIDLKFAIERSNIDIKHSLDRKRNEIDTKRMEELEADRDKNDRELSILSQEIECKTIDKKALDIRLQNDLADYNSKLSEMQKEVKLMESNWIEEKQKYKTAWSEKFEKIKGQLTEEEKQNEDMRKYDESKCQQILDKLKAELQEEEENGAKNLADMKKLIEEEKIKGEGEINRLKGEIEKLSSNREGSVSDLEKKLDSLKADRENRLKESNEKKIQEIENHNKKLQGLRKSYQVETCDLKNELVEKSHDHEKEVLDLKIKLEQSQLDFSFLVDEFERKKNLELEMIANKNQYELEMLAIELVKLQNEADRISSEDSKNIESLKNLEKKCSERLDKEASFIREKTEKENRKKIEEKEKFISELHSKLNETEAGNKKLPPRQKDIEHIACLEEVLNERAEAAEMLDDVTKRYEAFFIEHELHFLQLKEGKQAPKIQDMPTIVAPVTQSGSKKLKRDKMSALFSSQRKVPAIKDYSASNRKNKVLV</sequence>
<dbReference type="PANTHER" id="PTHR18870:SF9">
    <property type="entry name" value="PROTEIN TAG-278-RELATED"/>
    <property type="match status" value="1"/>
</dbReference>
<proteinExistence type="predicted"/>
<evidence type="ECO:0000256" key="1">
    <source>
        <dbReference type="ARBA" id="ARBA00023054"/>
    </source>
</evidence>
<organism evidence="3 4">
    <name type="scientific">Tritrichomonas musculus</name>
    <dbReference type="NCBI Taxonomy" id="1915356"/>
    <lineage>
        <taxon>Eukaryota</taxon>
        <taxon>Metamonada</taxon>
        <taxon>Parabasalia</taxon>
        <taxon>Tritrichomonadida</taxon>
        <taxon>Tritrichomonadidae</taxon>
        <taxon>Tritrichomonas</taxon>
    </lineage>
</organism>
<gene>
    <name evidence="3" type="ORF">M9Y10_033507</name>
</gene>
<feature type="coiled-coil region" evidence="2">
    <location>
        <begin position="327"/>
        <end position="427"/>
    </location>
</feature>
<feature type="coiled-coil region" evidence="2">
    <location>
        <begin position="654"/>
        <end position="685"/>
    </location>
</feature>
<feature type="coiled-coil region" evidence="2">
    <location>
        <begin position="100"/>
        <end position="134"/>
    </location>
</feature>
<feature type="coiled-coil region" evidence="2">
    <location>
        <begin position="715"/>
        <end position="761"/>
    </location>
</feature>
<feature type="coiled-coil region" evidence="2">
    <location>
        <begin position="34"/>
        <end position="61"/>
    </location>
</feature>
<evidence type="ECO:0008006" key="5">
    <source>
        <dbReference type="Google" id="ProtNLM"/>
    </source>
</evidence>
<reference evidence="3 4" key="1">
    <citation type="submission" date="2024-04" db="EMBL/GenBank/DDBJ databases">
        <title>Tritrichomonas musculus Genome.</title>
        <authorList>
            <person name="Alves-Ferreira E."/>
            <person name="Grigg M."/>
            <person name="Lorenzi H."/>
            <person name="Galac M."/>
        </authorList>
    </citation>
    <scope>NUCLEOTIDE SEQUENCE [LARGE SCALE GENOMIC DNA]</scope>
    <source>
        <strain evidence="3 4">EAF2021</strain>
    </source>
</reference>
<dbReference type="PANTHER" id="PTHR18870">
    <property type="entry name" value="PROTEIN TAG-278-RELATED"/>
    <property type="match status" value="1"/>
</dbReference>
<accession>A0ABR2KD50</accession>
<dbReference type="Proteomes" id="UP001470230">
    <property type="component" value="Unassembled WGS sequence"/>
</dbReference>
<keyword evidence="4" id="KW-1185">Reference proteome</keyword>
<comment type="caution">
    <text evidence="3">The sequence shown here is derived from an EMBL/GenBank/DDBJ whole genome shotgun (WGS) entry which is preliminary data.</text>
</comment>
<protein>
    <recommendedName>
        <fullName evidence="5">Protein FAM184A/B N-terminal domain-containing protein</fullName>
    </recommendedName>
</protein>